<keyword evidence="3" id="KW-1185">Reference proteome</keyword>
<dbReference type="Gene3D" id="1.25.40.10">
    <property type="entry name" value="Tetratricopeptide repeat domain"/>
    <property type="match status" value="1"/>
</dbReference>
<evidence type="ECO:0008006" key="4">
    <source>
        <dbReference type="Google" id="ProtNLM"/>
    </source>
</evidence>
<gene>
    <name evidence="2" type="ORF">ITP53_55630</name>
</gene>
<protein>
    <recommendedName>
        <fullName evidence="4">Tetratricopeptide repeat protein</fullName>
    </recommendedName>
</protein>
<comment type="caution">
    <text evidence="2">The sequence shown here is derived from an EMBL/GenBank/DDBJ whole genome shotgun (WGS) entry which is preliminary data.</text>
</comment>
<feature type="non-terminal residue" evidence="2">
    <location>
        <position position="1"/>
    </location>
</feature>
<proteinExistence type="predicted"/>
<dbReference type="AlphaFoldDB" id="A0A931F481"/>
<name>A0A931F481_9ACTN</name>
<evidence type="ECO:0000313" key="2">
    <source>
        <dbReference type="EMBL" id="MBF8194734.1"/>
    </source>
</evidence>
<dbReference type="EMBL" id="JADOGI010000566">
    <property type="protein sequence ID" value="MBF8194734.1"/>
    <property type="molecule type" value="Genomic_DNA"/>
</dbReference>
<dbReference type="InterPro" id="IPR011990">
    <property type="entry name" value="TPR-like_helical_dom_sf"/>
</dbReference>
<organism evidence="2 3">
    <name type="scientific">Nonomuraea cypriaca</name>
    <dbReference type="NCBI Taxonomy" id="1187855"/>
    <lineage>
        <taxon>Bacteria</taxon>
        <taxon>Bacillati</taxon>
        <taxon>Actinomycetota</taxon>
        <taxon>Actinomycetes</taxon>
        <taxon>Streptosporangiales</taxon>
        <taxon>Streptosporangiaceae</taxon>
        <taxon>Nonomuraea</taxon>
    </lineage>
</organism>
<dbReference type="SUPFAM" id="SSF48452">
    <property type="entry name" value="TPR-like"/>
    <property type="match status" value="1"/>
</dbReference>
<evidence type="ECO:0000256" key="1">
    <source>
        <dbReference type="SAM" id="MobiDB-lite"/>
    </source>
</evidence>
<feature type="non-terminal residue" evidence="2">
    <location>
        <position position="244"/>
    </location>
</feature>
<feature type="region of interest" description="Disordered" evidence="1">
    <location>
        <begin position="1"/>
        <end position="20"/>
    </location>
</feature>
<dbReference type="Proteomes" id="UP000605361">
    <property type="component" value="Unassembled WGS sequence"/>
</dbReference>
<evidence type="ECO:0000313" key="3">
    <source>
        <dbReference type="Proteomes" id="UP000605361"/>
    </source>
</evidence>
<accession>A0A931F481</accession>
<sequence>TPPPPPSPGGDADPGLARSSSGEEAVLFAERALELDRGLGHDRGVVLDLILLSRVEESGRAAGRLDEALDLSRRIGFRSGEAIALAGLGALDVAAGAHLRAHRRLTAAIELLEELGHEPELALAYHNRATAAEKLATHAPLPAASASEPDRVGGAVTPVAVAGTSEPDPVDSQAGANMPNKGADDLSAALADTERACELGHPSAHDNAIRLAVHLERGLTAWTHAEHAKARTLATQLTLTRRPA</sequence>
<reference evidence="2" key="1">
    <citation type="submission" date="2020-11" db="EMBL/GenBank/DDBJ databases">
        <title>Whole-genome analyses of Nonomuraea sp. K274.</title>
        <authorList>
            <person name="Veyisoglu A."/>
        </authorList>
    </citation>
    <scope>NUCLEOTIDE SEQUENCE</scope>
    <source>
        <strain evidence="2">K274</strain>
    </source>
</reference>